<evidence type="ECO:0000313" key="18">
    <source>
        <dbReference type="Proteomes" id="UP000000267"/>
    </source>
</evidence>
<dbReference type="RefSeq" id="XP_001646994.1">
    <property type="nucleotide sequence ID" value="XM_001646944.1"/>
</dbReference>
<dbReference type="NCBIfam" id="TIGR01130">
    <property type="entry name" value="ER_PDI_fam"/>
    <property type="match status" value="1"/>
</dbReference>
<comment type="subcellular location">
    <subcellularLocation>
        <location evidence="3">Endoplasmic reticulum lumen</location>
    </subcellularLocation>
</comment>
<keyword evidence="18" id="KW-1185">Reference proteome</keyword>
<reference evidence="17 18" key="1">
    <citation type="journal article" date="2007" name="Proc. Natl. Acad. Sci. U.S.A.">
        <title>Independent sorting-out of thousands of duplicated gene pairs in two yeast species descended from a whole-genome duplication.</title>
        <authorList>
            <person name="Scannell D.R."/>
            <person name="Frank A.C."/>
            <person name="Conant G.C."/>
            <person name="Byrne K.P."/>
            <person name="Woolfit M."/>
            <person name="Wolfe K.H."/>
        </authorList>
    </citation>
    <scope>NUCLEOTIDE SEQUENCE [LARGE SCALE GENOMIC DNA]</scope>
    <source>
        <strain evidence="18">ATCC 22028 / DSM 70294 / BCRC 21397 / CBS 2163 / NBRC 10782 / NRRL Y-8283 / UCD 57-17</strain>
    </source>
</reference>
<dbReference type="GO" id="GO:0006457">
    <property type="term" value="P:protein folding"/>
    <property type="evidence" value="ECO:0007669"/>
    <property type="project" value="EnsemblFungi"/>
</dbReference>
<dbReference type="SUPFAM" id="SSF52833">
    <property type="entry name" value="Thioredoxin-like"/>
    <property type="match status" value="4"/>
</dbReference>
<dbReference type="OrthoDB" id="427280at2759"/>
<keyword evidence="9 12" id="KW-1015">Disulfide bond</keyword>
<dbReference type="PANTHER" id="PTHR18929">
    <property type="entry name" value="PROTEIN DISULFIDE ISOMERASE"/>
    <property type="match status" value="1"/>
</dbReference>
<dbReference type="PROSITE" id="PS00194">
    <property type="entry name" value="THIOREDOXIN_1"/>
    <property type="match status" value="2"/>
</dbReference>
<accession>A7TFB1</accession>
<gene>
    <name evidence="17" type="ORF">Kpol_2000p104</name>
</gene>
<feature type="signal peptide" evidence="14">
    <location>
        <begin position="1"/>
        <end position="23"/>
    </location>
</feature>
<dbReference type="NCBIfam" id="TIGR01126">
    <property type="entry name" value="pdi_dom"/>
    <property type="match status" value="1"/>
</dbReference>
<evidence type="ECO:0000256" key="15">
    <source>
        <dbReference type="SAM" id="MobiDB-lite"/>
    </source>
</evidence>
<evidence type="ECO:0000256" key="4">
    <source>
        <dbReference type="ARBA" id="ARBA00006347"/>
    </source>
</evidence>
<evidence type="ECO:0000256" key="5">
    <source>
        <dbReference type="ARBA" id="ARBA00012723"/>
    </source>
</evidence>
<dbReference type="Pfam" id="PF00085">
    <property type="entry name" value="Thioredoxin"/>
    <property type="match status" value="2"/>
</dbReference>
<dbReference type="FunFam" id="3.40.30.10:FF:000139">
    <property type="entry name" value="Protein disulfide-isomerase"/>
    <property type="match status" value="1"/>
</dbReference>
<dbReference type="KEGG" id="vpo:Kpol_2000p104"/>
<evidence type="ECO:0000256" key="6">
    <source>
        <dbReference type="ARBA" id="ARBA00022729"/>
    </source>
</evidence>
<dbReference type="HOGENOM" id="CLU_025879_5_0_1"/>
<evidence type="ECO:0000256" key="13">
    <source>
        <dbReference type="RuleBase" id="RU004208"/>
    </source>
</evidence>
<dbReference type="EMBL" id="DS480382">
    <property type="protein sequence ID" value="EDO19136.1"/>
    <property type="molecule type" value="Genomic_DNA"/>
</dbReference>
<evidence type="ECO:0000256" key="8">
    <source>
        <dbReference type="ARBA" id="ARBA00022824"/>
    </source>
</evidence>
<feature type="region of interest" description="Disordered" evidence="15">
    <location>
        <begin position="503"/>
        <end position="541"/>
    </location>
</feature>
<dbReference type="FunCoup" id="A7TFB1">
    <property type="interactions" value="843"/>
</dbReference>
<dbReference type="FunFam" id="3.40.30.10:FF:000017">
    <property type="entry name" value="Protein disulfide-isomerase A4"/>
    <property type="match status" value="1"/>
</dbReference>
<evidence type="ECO:0000256" key="1">
    <source>
        <dbReference type="ARBA" id="ARBA00001182"/>
    </source>
</evidence>
<feature type="compositionally biased region" description="Acidic residues" evidence="15">
    <location>
        <begin position="527"/>
        <end position="541"/>
    </location>
</feature>
<feature type="chain" id="PRO_5005121885" description="Protein disulfide-isomerase" evidence="14">
    <location>
        <begin position="24"/>
        <end position="541"/>
    </location>
</feature>
<dbReference type="InParanoid" id="A7TFB1"/>
<evidence type="ECO:0000256" key="12">
    <source>
        <dbReference type="PIRSR" id="PIRSR605792-51"/>
    </source>
</evidence>
<evidence type="ECO:0000256" key="2">
    <source>
        <dbReference type="ARBA" id="ARBA00002692"/>
    </source>
</evidence>
<dbReference type="CDD" id="cd02995">
    <property type="entry name" value="PDI_a_PDI_a'_C"/>
    <property type="match status" value="1"/>
</dbReference>
<dbReference type="CDD" id="cd02982">
    <property type="entry name" value="PDI_b'_family"/>
    <property type="match status" value="1"/>
</dbReference>
<dbReference type="eggNOG" id="KOG0190">
    <property type="taxonomic scope" value="Eukaryota"/>
</dbReference>
<feature type="domain" description="Thioredoxin" evidence="16">
    <location>
        <begin position="357"/>
        <end position="489"/>
    </location>
</feature>
<sequence length="541" mass="61283">MLLNKKTLFKLASLLSLATSALAQEDAIAPEDSDVVKLSGKDFESFIGKNNLVMAEFFAPWCGHCKNLAPEYVKAAEKLKEHDIYLAQVDCTENQELCMEHQIRGYPTIKIFKNGNLEEPKDYQGARKADAMIDFMIKQSLPTVMDVASEDELDSILLNATLPVVINNDVENFNETFHKMADKLFSDYVFVSYPLKKNPKLSVILSNEDDLDNEPIVYDGDLSKTSEEDFIKWLKVQSLPFFGEINGETFNNYFESKLPLAYLFYNSQEELEKYSDFLTKLGEKHRGKLNFGALDAQKFGRHADNLNMKEQFPLFVIHDMDSNYKYGLKQLADEEFEKLTAPIVLKEKEIKKLVEDVLAGKAEPIVKSEPIPESQDSSVMKLVAHNHDEIIKDPKKDVLVKYYAPWCGHCKNLAPIYVDLADLLANDKSTKDKFVIAEIDATLNDVASVDIEGYPTIILYPSGMNAEPVTFQTKREIEDFLNFLEKNGGNSLNAGKLAKQYQKELEEKKAEEEEKEKAAAAEKAANEAEDESNDDIEHDEL</sequence>
<dbReference type="STRING" id="436907.A7TFB1"/>
<keyword evidence="7" id="KW-0677">Repeat</keyword>
<dbReference type="Gene3D" id="3.40.30.10">
    <property type="entry name" value="Glutaredoxin"/>
    <property type="match status" value="4"/>
</dbReference>
<evidence type="ECO:0000256" key="3">
    <source>
        <dbReference type="ARBA" id="ARBA00004319"/>
    </source>
</evidence>
<dbReference type="GO" id="GO:0015035">
    <property type="term" value="F:protein-disulfide reductase activity"/>
    <property type="evidence" value="ECO:0007669"/>
    <property type="project" value="EnsemblFungi"/>
</dbReference>
<dbReference type="InterPro" id="IPR013766">
    <property type="entry name" value="Thioredoxin_domain"/>
</dbReference>
<comment type="function">
    <text evidence="2">Participates in the folding of proteins containing disulfide bonds, may be involved in glycosylation, prolyl hydroxylation and triglyceride transfer.</text>
</comment>
<dbReference type="InterPro" id="IPR005788">
    <property type="entry name" value="PDI_thioredoxin-like_dom"/>
</dbReference>
<evidence type="ECO:0000256" key="7">
    <source>
        <dbReference type="ARBA" id="ARBA00022737"/>
    </source>
</evidence>
<dbReference type="OMA" id="FFGMKKD"/>
<evidence type="ECO:0000256" key="11">
    <source>
        <dbReference type="ARBA" id="ARBA00023284"/>
    </source>
</evidence>
<protein>
    <recommendedName>
        <fullName evidence="5 14">Protein disulfide-isomerase</fullName>
        <ecNumber evidence="5 14">5.3.4.1</ecNumber>
    </recommendedName>
</protein>
<evidence type="ECO:0000256" key="9">
    <source>
        <dbReference type="ARBA" id="ARBA00023157"/>
    </source>
</evidence>
<dbReference type="PRINTS" id="PR00421">
    <property type="entry name" value="THIOREDOXIN"/>
</dbReference>
<dbReference type="CDD" id="cd02961">
    <property type="entry name" value="PDI_a_family"/>
    <property type="match status" value="1"/>
</dbReference>
<feature type="domain" description="Thioredoxin" evidence="16">
    <location>
        <begin position="23"/>
        <end position="142"/>
    </location>
</feature>
<proteinExistence type="inferred from homology"/>
<dbReference type="EC" id="5.3.4.1" evidence="5 14"/>
<comment type="similarity">
    <text evidence="4 13">Belongs to the protein disulfide isomerase family.</text>
</comment>
<evidence type="ECO:0000256" key="10">
    <source>
        <dbReference type="ARBA" id="ARBA00023235"/>
    </source>
</evidence>
<dbReference type="GeneID" id="5547466"/>
<dbReference type="PANTHER" id="PTHR18929:SF132">
    <property type="entry name" value="PROTEIN DISULFIDE-ISOMERASE A3"/>
    <property type="match status" value="1"/>
</dbReference>
<dbReference type="Proteomes" id="UP000000267">
    <property type="component" value="Unassembled WGS sequence"/>
</dbReference>
<dbReference type="PROSITE" id="PS51352">
    <property type="entry name" value="THIOREDOXIN_2"/>
    <property type="match status" value="2"/>
</dbReference>
<evidence type="ECO:0000256" key="14">
    <source>
        <dbReference type="RuleBase" id="RU361130"/>
    </source>
</evidence>
<dbReference type="AlphaFoldDB" id="A7TFB1"/>
<keyword evidence="10 14" id="KW-0413">Isomerase</keyword>
<dbReference type="InterPro" id="IPR005792">
    <property type="entry name" value="Prot_disulphide_isomerase"/>
</dbReference>
<feature type="disulfide bond" description="Redox-active" evidence="12">
    <location>
        <begin position="62"/>
        <end position="65"/>
    </location>
</feature>
<dbReference type="PhylomeDB" id="A7TFB1"/>
<comment type="catalytic activity">
    <reaction evidence="1 14">
        <text>Catalyzes the rearrangement of -S-S- bonds in proteins.</text>
        <dbReference type="EC" id="5.3.4.1"/>
    </reaction>
</comment>
<dbReference type="Pfam" id="PF13848">
    <property type="entry name" value="Thioredoxin_6"/>
    <property type="match status" value="1"/>
</dbReference>
<dbReference type="GO" id="GO:0051082">
    <property type="term" value="F:unfolded protein binding"/>
    <property type="evidence" value="ECO:0007669"/>
    <property type="project" value="EnsemblFungi"/>
</dbReference>
<dbReference type="GO" id="GO:0106055">
    <property type="term" value="C:mannosyl-oligosaccharide 1,2-alpha-mannosidase complex"/>
    <property type="evidence" value="ECO:0007669"/>
    <property type="project" value="EnsemblFungi"/>
</dbReference>
<keyword evidence="11 12" id="KW-0676">Redox-active center</keyword>
<feature type="disulfide bond" description="Redox-active" evidence="12">
    <location>
        <begin position="407"/>
        <end position="410"/>
    </location>
</feature>
<feature type="compositionally biased region" description="Basic and acidic residues" evidence="15">
    <location>
        <begin position="503"/>
        <end position="526"/>
    </location>
</feature>
<dbReference type="InterPro" id="IPR036249">
    <property type="entry name" value="Thioredoxin-like_sf"/>
</dbReference>
<evidence type="ECO:0000259" key="16">
    <source>
        <dbReference type="PROSITE" id="PS51352"/>
    </source>
</evidence>
<name>A7TFB1_VANPO</name>
<keyword evidence="8" id="KW-0256">Endoplasmic reticulum</keyword>
<dbReference type="GO" id="GO:0034976">
    <property type="term" value="P:response to endoplasmic reticulum stress"/>
    <property type="evidence" value="ECO:0007669"/>
    <property type="project" value="TreeGrafter"/>
</dbReference>
<dbReference type="CDD" id="cd02981">
    <property type="entry name" value="PDI_b_family"/>
    <property type="match status" value="1"/>
</dbReference>
<keyword evidence="6 14" id="KW-0732">Signal</keyword>
<organism evidence="18">
    <name type="scientific">Vanderwaltozyma polyspora (strain ATCC 22028 / DSM 70294 / BCRC 21397 / CBS 2163 / NBRC 10782 / NRRL Y-8283 / UCD 57-17)</name>
    <name type="common">Kluyveromyces polysporus</name>
    <dbReference type="NCBI Taxonomy" id="436907"/>
    <lineage>
        <taxon>Eukaryota</taxon>
        <taxon>Fungi</taxon>
        <taxon>Dikarya</taxon>
        <taxon>Ascomycota</taxon>
        <taxon>Saccharomycotina</taxon>
        <taxon>Saccharomycetes</taxon>
        <taxon>Saccharomycetales</taxon>
        <taxon>Saccharomycetaceae</taxon>
        <taxon>Vanderwaltozyma</taxon>
    </lineage>
</organism>
<dbReference type="GO" id="GO:0003756">
    <property type="term" value="F:protein disulfide isomerase activity"/>
    <property type="evidence" value="ECO:0007669"/>
    <property type="project" value="UniProtKB-EC"/>
</dbReference>
<dbReference type="GO" id="GO:1900103">
    <property type="term" value="P:positive regulation of endoplasmic reticulum unfolded protein response"/>
    <property type="evidence" value="ECO:0007669"/>
    <property type="project" value="EnsemblFungi"/>
</dbReference>
<dbReference type="InterPro" id="IPR017937">
    <property type="entry name" value="Thioredoxin_CS"/>
</dbReference>
<evidence type="ECO:0000313" key="17">
    <source>
        <dbReference type="EMBL" id="EDO19136.1"/>
    </source>
</evidence>